<name>A0A976R7F0_9VIRU</name>
<dbReference type="EMBL" id="OM869680">
    <property type="protein sequence ID" value="UPW41849.1"/>
    <property type="molecule type" value="Genomic_DNA"/>
</dbReference>
<evidence type="ECO:0000313" key="6">
    <source>
        <dbReference type="EMBL" id="UPW41849.1"/>
    </source>
</evidence>
<evidence type="ECO:0000256" key="3">
    <source>
        <dbReference type="ARBA" id="ARBA00022431"/>
    </source>
</evidence>
<proteinExistence type="inferred from homology"/>
<keyword evidence="5" id="KW-0946">Virion</keyword>
<dbReference type="SUPFAM" id="SSF88645">
    <property type="entry name" value="ssDNA viruses"/>
    <property type="match status" value="1"/>
</dbReference>
<accession>A0A976R7F0</accession>
<evidence type="ECO:0000256" key="5">
    <source>
        <dbReference type="ARBA" id="ARBA00022844"/>
    </source>
</evidence>
<evidence type="ECO:0000256" key="2">
    <source>
        <dbReference type="ARBA" id="ARBA00009963"/>
    </source>
</evidence>
<evidence type="ECO:0000256" key="4">
    <source>
        <dbReference type="ARBA" id="ARBA00022561"/>
    </source>
</evidence>
<dbReference type="GO" id="GO:0039615">
    <property type="term" value="C:T=1 icosahedral viral capsid"/>
    <property type="evidence" value="ECO:0007669"/>
    <property type="project" value="UniProtKB-KW"/>
</dbReference>
<dbReference type="InterPro" id="IPR003514">
    <property type="entry name" value="Microviridae_protein_F"/>
</dbReference>
<dbReference type="InterPro" id="IPR037002">
    <property type="entry name" value="Microviridae_protein_F_sf"/>
</dbReference>
<comment type="similarity">
    <text evidence="2">Belongs to the microviridae F protein family.</text>
</comment>
<keyword evidence="4" id="KW-0167">Capsid protein</keyword>
<protein>
    <submittedName>
        <fullName evidence="6">Major capsid protein</fullName>
    </submittedName>
</protein>
<dbReference type="Pfam" id="PF02305">
    <property type="entry name" value="Phage_F"/>
    <property type="match status" value="2"/>
</dbReference>
<reference evidence="6" key="1">
    <citation type="submission" date="2022-02" db="EMBL/GenBank/DDBJ databases">
        <title>Towards deciphering the DNA virus diversity associated with rodent species in the families Cricetidae and Heteromyidae.</title>
        <authorList>
            <person name="Lund M."/>
            <person name="Larsen B.B."/>
            <person name="Gryseels S."/>
            <person name="Kraberger S."/>
            <person name="Rowsey D.M."/>
            <person name="Steger L."/>
            <person name="Yule K.M."/>
            <person name="Upham N.S."/>
            <person name="Worobey M."/>
            <person name="Van Doorslaer K."/>
            <person name="Varsani A."/>
        </authorList>
    </citation>
    <scope>NUCLEOTIDE SEQUENCE</scope>
    <source>
        <strain evidence="6">NeonRodF5_9</strain>
    </source>
</reference>
<sequence>MATFNSRQIFGYNRFDRSHRNFLDANLAQVIPIACDYVIPGTSVSRSTDTFLRMEALQNPAFADVDLEVSHYFVSMNAIDPNFSIKLALFGQNSQNPNLLSADGGALANTFTLSSGVSAGWPASYVSAGSLSDYLGTSLFLDTTSASTSFPASSVLCMVPYFAYQMVIDRFYRNPRLSDTERTRKLIRRLYPALSSGILDGATASALFTSDASLLGAWQSMFQLSKANWLPDYFTTARPTAGGTALNIPGMDFSGETPDDLTALADALTKKGTIPALWDAELMQKVSTMLEESGYSYFDFMRTLYDVDLSQSQYENEYPVLLGSSRSPLNIDAVTQTADAGTSSPLGLQAGQGTAYNRNNGFTRRFSTYGVLLSVVVVRPQCAYFSGIEPVAIPRTVGDLPIPALADLSDQPIMLSELDSTKAFMDASNDGVFGYTSRYQEYRTTPNRIHGKLRTVNRDWTLTRQSQTGTISNTWVLANPDYAPFFVQNDSEQHFYLRCHFNEDWTLPLPQTTRPYVW</sequence>
<dbReference type="GO" id="GO:0005198">
    <property type="term" value="F:structural molecule activity"/>
    <property type="evidence" value="ECO:0007669"/>
    <property type="project" value="InterPro"/>
</dbReference>
<organism evidence="6">
    <name type="scientific">Peromfec virus RodF5_9</name>
    <dbReference type="NCBI Taxonomy" id="2929345"/>
    <lineage>
        <taxon>Viruses</taxon>
        <taxon>Monodnaviria</taxon>
        <taxon>Sangervirae</taxon>
        <taxon>Phixviricota</taxon>
        <taxon>Malgrandaviricetes</taxon>
        <taxon>Petitvirales</taxon>
        <taxon>Microviridae</taxon>
    </lineage>
</organism>
<dbReference type="InterPro" id="IPR016184">
    <property type="entry name" value="Capsid/spike_ssDNA_virus"/>
</dbReference>
<dbReference type="Gene3D" id="2.60.169.10">
    <property type="entry name" value="Microviridae F protein"/>
    <property type="match status" value="1"/>
</dbReference>
<keyword evidence="3" id="KW-1140">T=1 icosahedral capsid protein</keyword>
<evidence type="ECO:0000256" key="1">
    <source>
        <dbReference type="ARBA" id="ARBA00004328"/>
    </source>
</evidence>
<comment type="subcellular location">
    <subcellularLocation>
        <location evidence="1">Virion</location>
    </subcellularLocation>
</comment>